<reference evidence="1 2" key="1">
    <citation type="submission" date="2019-09" db="EMBL/GenBank/DDBJ databases">
        <title>Paraburkholderia podalyriae sp. nov., A South African Podalyria-associated rhizobium.</title>
        <authorList>
            <person name="Mavima L."/>
            <person name="Beukes C.W."/>
            <person name="Palmer M."/>
            <person name="De Meyer S.E."/>
            <person name="James E.K."/>
            <person name="Maluk M."/>
            <person name="Avontuur J.R."/>
            <person name="Chan W.Y."/>
            <person name="Venter S.N."/>
            <person name="Steenkamp E.T."/>
        </authorList>
    </citation>
    <scope>NUCLEOTIDE SEQUENCE [LARGE SCALE GENOMIC DNA]</scope>
    <source>
        <strain evidence="1 2">WC7.3b</strain>
    </source>
</reference>
<comment type="caution">
    <text evidence="1">The sequence shown here is derived from an EMBL/GenBank/DDBJ whole genome shotgun (WGS) entry which is preliminary data.</text>
</comment>
<keyword evidence="2" id="KW-1185">Reference proteome</keyword>
<accession>A0ABR7PQM5</accession>
<protein>
    <submittedName>
        <fullName evidence="1">Uncharacterized protein</fullName>
    </submittedName>
</protein>
<dbReference type="Proteomes" id="UP000736373">
    <property type="component" value="Unassembled WGS sequence"/>
</dbReference>
<gene>
    <name evidence="1" type="ORF">F6X42_18835</name>
</gene>
<evidence type="ECO:0000313" key="2">
    <source>
        <dbReference type="Proteomes" id="UP000736373"/>
    </source>
</evidence>
<dbReference type="RefSeq" id="WP_187635632.1">
    <property type="nucleotide sequence ID" value="NZ_VZQQ01000014.1"/>
</dbReference>
<proteinExistence type="predicted"/>
<sequence length="64" mass="7267">MTTAERARMVLLDDAERALADALAGRVVTEEAFRERLAREVTKVRESLPLTQPVIEELRRGGRF</sequence>
<evidence type="ECO:0000313" key="1">
    <source>
        <dbReference type="EMBL" id="MBC8748582.1"/>
    </source>
</evidence>
<name>A0ABR7PQM5_9BURK</name>
<dbReference type="EMBL" id="VZQQ01000014">
    <property type="protein sequence ID" value="MBC8748582.1"/>
    <property type="molecule type" value="Genomic_DNA"/>
</dbReference>
<organism evidence="1 2">
    <name type="scientific">Paraburkholderia podalyriae</name>
    <dbReference type="NCBI Taxonomy" id="1938811"/>
    <lineage>
        <taxon>Bacteria</taxon>
        <taxon>Pseudomonadati</taxon>
        <taxon>Pseudomonadota</taxon>
        <taxon>Betaproteobacteria</taxon>
        <taxon>Burkholderiales</taxon>
        <taxon>Burkholderiaceae</taxon>
        <taxon>Paraburkholderia</taxon>
    </lineage>
</organism>